<feature type="binding site" evidence="14">
    <location>
        <position position="331"/>
    </location>
    <ligand>
        <name>NAD(+)</name>
        <dbReference type="ChEBI" id="CHEBI:57540"/>
    </ligand>
</feature>
<dbReference type="EMBL" id="SHMQ01000012">
    <property type="protein sequence ID" value="RZV39125.1"/>
    <property type="molecule type" value="Genomic_DNA"/>
</dbReference>
<dbReference type="PANTHER" id="PTHR23389">
    <property type="entry name" value="CHROMOSOME TRANSMISSION FIDELITY FACTOR 18"/>
    <property type="match status" value="1"/>
</dbReference>
<dbReference type="CDD" id="cd17748">
    <property type="entry name" value="BRCT_DNA_ligase_like"/>
    <property type="match status" value="1"/>
</dbReference>
<dbReference type="Gene3D" id="1.10.287.610">
    <property type="entry name" value="Helix hairpin bin"/>
    <property type="match status" value="1"/>
</dbReference>
<dbReference type="Gene3D" id="1.10.150.20">
    <property type="entry name" value="5' to 3' exonuclease, C-terminal subdomain"/>
    <property type="match status" value="2"/>
</dbReference>
<feature type="binding site" evidence="14">
    <location>
        <position position="188"/>
    </location>
    <ligand>
        <name>NAD(+)</name>
        <dbReference type="ChEBI" id="CHEBI:57540"/>
    </ligand>
</feature>
<keyword evidence="8 14" id="KW-0862">Zinc</keyword>
<keyword evidence="6 14" id="KW-0479">Metal-binding</keyword>
<dbReference type="PROSITE" id="PS01055">
    <property type="entry name" value="DNA_LIGASE_N1"/>
    <property type="match status" value="1"/>
</dbReference>
<evidence type="ECO:0000256" key="3">
    <source>
        <dbReference type="ARBA" id="ARBA00013308"/>
    </source>
</evidence>
<dbReference type="GO" id="GO:0003677">
    <property type="term" value="F:DNA binding"/>
    <property type="evidence" value="ECO:0007669"/>
    <property type="project" value="InterPro"/>
</dbReference>
<feature type="domain" description="BRCT" evidence="16">
    <location>
        <begin position="605"/>
        <end position="683"/>
    </location>
</feature>
<feature type="binding site" evidence="14">
    <location>
        <position position="445"/>
    </location>
    <ligand>
        <name>Zn(2+)</name>
        <dbReference type="ChEBI" id="CHEBI:29105"/>
    </ligand>
</feature>
<evidence type="ECO:0000256" key="6">
    <source>
        <dbReference type="ARBA" id="ARBA00022723"/>
    </source>
</evidence>
<dbReference type="Pfam" id="PF14520">
    <property type="entry name" value="HHH_5"/>
    <property type="match status" value="1"/>
</dbReference>
<evidence type="ECO:0000256" key="15">
    <source>
        <dbReference type="RuleBase" id="RU000618"/>
    </source>
</evidence>
<dbReference type="InterPro" id="IPR033136">
    <property type="entry name" value="DNA_ligase_CS"/>
</dbReference>
<keyword evidence="10 14" id="KW-0520">NAD</keyword>
<dbReference type="SUPFAM" id="SSF47781">
    <property type="entry name" value="RuvA domain 2-like"/>
    <property type="match status" value="1"/>
</dbReference>
<dbReference type="FunFam" id="2.40.50.140:FF:000012">
    <property type="entry name" value="DNA ligase"/>
    <property type="match status" value="1"/>
</dbReference>
<keyword evidence="4 14" id="KW-0436">Ligase</keyword>
<dbReference type="Pfam" id="PF01653">
    <property type="entry name" value="DNA_ligase_aden"/>
    <property type="match status" value="1"/>
</dbReference>
<evidence type="ECO:0000256" key="13">
    <source>
        <dbReference type="ARBA" id="ARBA00060881"/>
    </source>
</evidence>
<dbReference type="Gene3D" id="2.40.50.140">
    <property type="entry name" value="Nucleic acid-binding proteins"/>
    <property type="match status" value="1"/>
</dbReference>
<dbReference type="InterPro" id="IPR004150">
    <property type="entry name" value="NAD_DNA_ligase_OB"/>
</dbReference>
<proteinExistence type="inferred from homology"/>
<dbReference type="InterPro" id="IPR036420">
    <property type="entry name" value="BRCT_dom_sf"/>
</dbReference>
<keyword evidence="11 14" id="KW-0234">DNA repair</keyword>
<dbReference type="InterPro" id="IPR041663">
    <property type="entry name" value="DisA/LigA_HHH"/>
</dbReference>
<keyword evidence="5 14" id="KW-0235">DNA replication</keyword>
<dbReference type="InterPro" id="IPR010994">
    <property type="entry name" value="RuvA_2-like"/>
</dbReference>
<dbReference type="Pfam" id="PF12826">
    <property type="entry name" value="HHH_2"/>
    <property type="match status" value="1"/>
</dbReference>
<dbReference type="PANTHER" id="PTHR23389:SF9">
    <property type="entry name" value="DNA LIGASE"/>
    <property type="match status" value="1"/>
</dbReference>
<dbReference type="InterPro" id="IPR013839">
    <property type="entry name" value="DNAligase_adenylation"/>
</dbReference>
<comment type="catalytic activity">
    <reaction evidence="12 14 15">
        <text>NAD(+) + (deoxyribonucleotide)n-3'-hydroxyl + 5'-phospho-(deoxyribonucleotide)m = (deoxyribonucleotide)n+m + AMP + beta-nicotinamide D-nucleotide.</text>
        <dbReference type="EC" id="6.5.1.2"/>
    </reaction>
</comment>
<feature type="binding site" evidence="14">
    <location>
        <begin position="96"/>
        <end position="97"/>
    </location>
    <ligand>
        <name>NAD(+)</name>
        <dbReference type="ChEBI" id="CHEBI:57540"/>
    </ligand>
</feature>
<evidence type="ECO:0000256" key="14">
    <source>
        <dbReference type="HAMAP-Rule" id="MF_01588"/>
    </source>
</evidence>
<feature type="active site" description="N6-AMP-lysine intermediate" evidence="14">
    <location>
        <position position="132"/>
    </location>
</feature>
<evidence type="ECO:0000256" key="10">
    <source>
        <dbReference type="ARBA" id="ARBA00023027"/>
    </source>
</evidence>
<evidence type="ECO:0000313" key="18">
    <source>
        <dbReference type="Proteomes" id="UP000322454"/>
    </source>
</evidence>
<evidence type="ECO:0000256" key="2">
    <source>
        <dbReference type="ARBA" id="ARBA00012722"/>
    </source>
</evidence>
<dbReference type="SMART" id="SM00532">
    <property type="entry name" value="LIGANc"/>
    <property type="match status" value="1"/>
</dbReference>
<comment type="caution">
    <text evidence="17">The sequence shown here is derived from an EMBL/GenBank/DDBJ whole genome shotgun (WGS) entry which is preliminary data.</text>
</comment>
<evidence type="ECO:0000256" key="7">
    <source>
        <dbReference type="ARBA" id="ARBA00022763"/>
    </source>
</evidence>
<dbReference type="FunFam" id="3.30.470.30:FF:000001">
    <property type="entry name" value="DNA ligase"/>
    <property type="match status" value="1"/>
</dbReference>
<feature type="binding site" evidence="14">
    <location>
        <position position="439"/>
    </location>
    <ligand>
        <name>Zn(2+)</name>
        <dbReference type="ChEBI" id="CHEBI:29105"/>
    </ligand>
</feature>
<dbReference type="FunFam" id="1.10.150.20:FF:000007">
    <property type="entry name" value="DNA ligase"/>
    <property type="match status" value="1"/>
</dbReference>
<evidence type="ECO:0000256" key="11">
    <source>
        <dbReference type="ARBA" id="ARBA00023204"/>
    </source>
</evidence>
<dbReference type="NCBIfam" id="TIGR00575">
    <property type="entry name" value="dnlj"/>
    <property type="match status" value="1"/>
</dbReference>
<dbReference type="SUPFAM" id="SSF52113">
    <property type="entry name" value="BRCT domain"/>
    <property type="match status" value="1"/>
</dbReference>
<feature type="binding site" evidence="14">
    <location>
        <begin position="47"/>
        <end position="51"/>
    </location>
    <ligand>
        <name>NAD(+)</name>
        <dbReference type="ChEBI" id="CHEBI:57540"/>
    </ligand>
</feature>
<dbReference type="PROSITE" id="PS01056">
    <property type="entry name" value="DNA_LIGASE_N2"/>
    <property type="match status" value="1"/>
</dbReference>
<comment type="similarity">
    <text evidence="13 14">Belongs to the NAD-dependent DNA ligase family. LigA subfamily.</text>
</comment>
<evidence type="ECO:0000256" key="1">
    <source>
        <dbReference type="ARBA" id="ARBA00004067"/>
    </source>
</evidence>
<sequence>MKKSSDFDDTASKITEEKAKQRIAELTDALNYHNYRYYMLEDPVISDFEFDKLMRELSDLERKYPQFVRQDSPSKRVGGAVSEKFSQVKHNVPMLSLDNAYSREEVLEFDAKVKRFLGYEAAENIDYECELKFDGLAVEIVYKNGFFVQGSTRGDGVIGEDVTANLRTINTIPLKLLKDIEYIEVRGEVLMDKKSFKSLNEERLKEGLSLFANPRNAASGSIRQLDPDITKKRNLIMFAYGVGDYSIKDVSDFNTQFEMMNFLKTAGININKKIKLVKGISGAVNFFDDIAEIRESLPFEIDGIVIKVNDIGLQKKLGEISKSPRWAIAYKFLAKQETSDIIDIEVSVGRTGILTPVAILKPVNIGGVVVKRATLHNQDEIDKKNINIGDKVLVERSGDVIPEVVKVISKGRHNGAFKLPESCPCCGSSVVIDGAAHRCMNELACPCQIKGAIVHFASKRAMDIEGLGEKIVDKLVEKGLIKNVADIYYLKRGDLSGLEGFGEKSEENLFNSIEKSKNISYDRFVYALGIRHVGEHIADLLVRYFGDIEGIKKADTEELSSKYGIGEEIGRSIYNFFRLDSNVEVIKRLFNAGVSPYKAKVQSRNENGAVYGKSFIFTGTLKDFTRGEAENIVKAAGGIIEKTIKKKLDYVVAGSDPGSKYDKAVKLNLNIINEDEFKKILNK</sequence>
<keyword evidence="7 14" id="KW-0227">DNA damage</keyword>
<dbReference type="HAMAP" id="MF_01588">
    <property type="entry name" value="DNA_ligase_A"/>
    <property type="match status" value="1"/>
</dbReference>
<evidence type="ECO:0000256" key="5">
    <source>
        <dbReference type="ARBA" id="ARBA00022705"/>
    </source>
</evidence>
<comment type="function">
    <text evidence="1 14">DNA ligase that catalyzes the formation of phosphodiester linkages between 5'-phosphoryl and 3'-hydroxyl groups in double-stranded DNA using NAD as a coenzyme and as the energy source for the reaction. It is essential for DNA replication and repair of damaged DNA.</text>
</comment>
<gene>
    <name evidence="14 17" type="primary">ligA</name>
    <name evidence="17" type="ORF">EVJ48_05270</name>
</gene>
<dbReference type="InterPro" id="IPR003583">
    <property type="entry name" value="Hlx-hairpin-Hlx_DNA-bd_motif"/>
</dbReference>
<evidence type="ECO:0000256" key="8">
    <source>
        <dbReference type="ARBA" id="ARBA00022833"/>
    </source>
</evidence>
<dbReference type="PIRSF" id="PIRSF001604">
    <property type="entry name" value="LigA"/>
    <property type="match status" value="1"/>
</dbReference>
<feature type="binding site" evidence="14">
    <location>
        <position position="426"/>
    </location>
    <ligand>
        <name>Zn(2+)</name>
        <dbReference type="ChEBI" id="CHEBI:29105"/>
    </ligand>
</feature>
<feature type="binding site" evidence="14">
    <location>
        <position position="423"/>
    </location>
    <ligand>
        <name>Zn(2+)</name>
        <dbReference type="ChEBI" id="CHEBI:29105"/>
    </ligand>
</feature>
<dbReference type="InterPro" id="IPR013840">
    <property type="entry name" value="DNAligase_N"/>
</dbReference>
<keyword evidence="9 14" id="KW-0460">Magnesium</keyword>
<dbReference type="EC" id="6.5.1.2" evidence="2 14"/>
<dbReference type="SMART" id="SM00278">
    <property type="entry name" value="HhH1"/>
    <property type="match status" value="4"/>
</dbReference>
<dbReference type="NCBIfam" id="NF005932">
    <property type="entry name" value="PRK07956.1"/>
    <property type="match status" value="1"/>
</dbReference>
<dbReference type="SUPFAM" id="SSF56091">
    <property type="entry name" value="DNA ligase/mRNA capping enzyme, catalytic domain"/>
    <property type="match status" value="1"/>
</dbReference>
<feature type="binding site" evidence="14">
    <location>
        <position position="130"/>
    </location>
    <ligand>
        <name>NAD(+)</name>
        <dbReference type="ChEBI" id="CHEBI:57540"/>
    </ligand>
</feature>
<evidence type="ECO:0000256" key="12">
    <source>
        <dbReference type="ARBA" id="ARBA00034005"/>
    </source>
</evidence>
<dbReference type="FunFam" id="1.10.287.610:FF:000002">
    <property type="entry name" value="DNA ligase"/>
    <property type="match status" value="1"/>
</dbReference>
<dbReference type="SUPFAM" id="SSF50249">
    <property type="entry name" value="Nucleic acid-binding proteins"/>
    <property type="match status" value="1"/>
</dbReference>
<dbReference type="Pfam" id="PF00533">
    <property type="entry name" value="BRCT"/>
    <property type="match status" value="1"/>
</dbReference>
<evidence type="ECO:0000259" key="16">
    <source>
        <dbReference type="PROSITE" id="PS50172"/>
    </source>
</evidence>
<dbReference type="InterPro" id="IPR001679">
    <property type="entry name" value="DNA_ligase"/>
</dbReference>
<name>A0A520XDD3_9DELT</name>
<feature type="binding site" evidence="14">
    <location>
        <position position="307"/>
    </location>
    <ligand>
        <name>NAD(+)</name>
        <dbReference type="ChEBI" id="CHEBI:57540"/>
    </ligand>
</feature>
<dbReference type="GO" id="GO:0005829">
    <property type="term" value="C:cytosol"/>
    <property type="evidence" value="ECO:0007669"/>
    <property type="project" value="TreeGrafter"/>
</dbReference>
<protein>
    <recommendedName>
        <fullName evidence="3 14">DNA ligase</fullName>
        <ecNumber evidence="2 14">6.5.1.2</ecNumber>
    </recommendedName>
    <alternativeName>
        <fullName evidence="14">Polydeoxyribonucleotide synthase [NAD(+)]</fullName>
    </alternativeName>
</protein>
<dbReference type="InterPro" id="IPR012340">
    <property type="entry name" value="NA-bd_OB-fold"/>
</dbReference>
<evidence type="ECO:0000313" key="17">
    <source>
        <dbReference type="EMBL" id="RZV39125.1"/>
    </source>
</evidence>
<dbReference type="Gene3D" id="3.40.50.10190">
    <property type="entry name" value="BRCT domain"/>
    <property type="match status" value="1"/>
</dbReference>
<organism evidence="17 18">
    <name type="scientific">Candidatus Acidulodesulfobacterium acidiphilum</name>
    <dbReference type="NCBI Taxonomy" id="2597224"/>
    <lineage>
        <taxon>Bacteria</taxon>
        <taxon>Deltaproteobacteria</taxon>
        <taxon>Candidatus Acidulodesulfobacterales</taxon>
        <taxon>Candidatus Acidulodesulfobacterium</taxon>
    </lineage>
</organism>
<reference evidence="17 18" key="1">
    <citation type="submission" date="2019-01" db="EMBL/GenBank/DDBJ databases">
        <title>Insights into ecological role of a new deltaproteobacterial order Candidatus Sinidesulfobacterales (Sva0485) by metagenomics and metatranscriptomics.</title>
        <authorList>
            <person name="Tan S."/>
            <person name="Liu J."/>
            <person name="Fang Y."/>
            <person name="Hedlund B."/>
            <person name="Lian Z.-H."/>
            <person name="Huang L.-Y."/>
            <person name="Li J.-T."/>
            <person name="Huang L.-N."/>
            <person name="Li W.-J."/>
            <person name="Jiang H.-C."/>
            <person name="Dong H.-L."/>
            <person name="Shu W.-S."/>
        </authorList>
    </citation>
    <scope>NUCLEOTIDE SEQUENCE [LARGE SCALE GENOMIC DNA]</scope>
    <source>
        <strain evidence="17">AP4</strain>
    </source>
</reference>
<dbReference type="GO" id="GO:0046872">
    <property type="term" value="F:metal ion binding"/>
    <property type="evidence" value="ECO:0007669"/>
    <property type="project" value="UniProtKB-KW"/>
</dbReference>
<dbReference type="GO" id="GO:0006281">
    <property type="term" value="P:DNA repair"/>
    <property type="evidence" value="ECO:0007669"/>
    <property type="project" value="UniProtKB-KW"/>
</dbReference>
<dbReference type="SMART" id="SM00292">
    <property type="entry name" value="BRCT"/>
    <property type="match status" value="1"/>
</dbReference>
<keyword evidence="14" id="KW-0464">Manganese</keyword>
<comment type="cofactor">
    <cofactor evidence="14">
        <name>Mg(2+)</name>
        <dbReference type="ChEBI" id="CHEBI:18420"/>
    </cofactor>
    <cofactor evidence="14">
        <name>Mn(2+)</name>
        <dbReference type="ChEBI" id="CHEBI:29035"/>
    </cofactor>
</comment>
<dbReference type="Proteomes" id="UP000322454">
    <property type="component" value="Unassembled WGS sequence"/>
</dbReference>
<evidence type="ECO:0000256" key="4">
    <source>
        <dbReference type="ARBA" id="ARBA00022598"/>
    </source>
</evidence>
<dbReference type="PROSITE" id="PS50172">
    <property type="entry name" value="BRCT"/>
    <property type="match status" value="1"/>
</dbReference>
<dbReference type="GO" id="GO:0006260">
    <property type="term" value="P:DNA replication"/>
    <property type="evidence" value="ECO:0007669"/>
    <property type="project" value="UniProtKB-KW"/>
</dbReference>
<accession>A0A520XDD3</accession>
<dbReference type="InterPro" id="IPR018239">
    <property type="entry name" value="DNA_ligase_AS"/>
</dbReference>
<feature type="binding site" evidence="14">
    <location>
        <position position="153"/>
    </location>
    <ligand>
        <name>NAD(+)</name>
        <dbReference type="ChEBI" id="CHEBI:57540"/>
    </ligand>
</feature>
<evidence type="ECO:0000256" key="9">
    <source>
        <dbReference type="ARBA" id="ARBA00022842"/>
    </source>
</evidence>
<dbReference type="GO" id="GO:0003911">
    <property type="term" value="F:DNA ligase (NAD+) activity"/>
    <property type="evidence" value="ECO:0007669"/>
    <property type="project" value="UniProtKB-UniRule"/>
</dbReference>
<dbReference type="CDD" id="cd00114">
    <property type="entry name" value="LIGANc"/>
    <property type="match status" value="1"/>
</dbReference>
<dbReference type="AlphaFoldDB" id="A0A520XDD3"/>
<dbReference type="InterPro" id="IPR001357">
    <property type="entry name" value="BRCT_dom"/>
</dbReference>
<dbReference type="Pfam" id="PF03120">
    <property type="entry name" value="OB_DNA_ligase"/>
    <property type="match status" value="1"/>
</dbReference>
<dbReference type="Gene3D" id="3.30.470.30">
    <property type="entry name" value="DNA ligase/mRNA capping enzyme"/>
    <property type="match status" value="1"/>
</dbReference>